<reference evidence="1" key="1">
    <citation type="journal article" date="2014" name="Int. J. Syst. Evol. Microbiol.">
        <title>Complete genome sequence of Corynebacterium casei LMG S-19264T (=DSM 44701T), isolated from a smear-ripened cheese.</title>
        <authorList>
            <consortium name="US DOE Joint Genome Institute (JGI-PGF)"/>
            <person name="Walter F."/>
            <person name="Albersmeier A."/>
            <person name="Kalinowski J."/>
            <person name="Ruckert C."/>
        </authorList>
    </citation>
    <scope>NUCLEOTIDE SEQUENCE</scope>
    <source>
        <strain evidence="1">CGMCC 1.12426</strain>
    </source>
</reference>
<sequence>MHLSTSLDPRDQPQQEKVLEHLETESNVPGEIGACRFNLIEDWLPKKGAPHLGLTDAVSAGRNLSYIVRSFQAISALVAKLS</sequence>
<accession>A0A916TKT9</accession>
<evidence type="ECO:0000313" key="2">
    <source>
        <dbReference type="Proteomes" id="UP000605148"/>
    </source>
</evidence>
<reference evidence="1" key="2">
    <citation type="submission" date="2020-09" db="EMBL/GenBank/DDBJ databases">
        <authorList>
            <person name="Sun Q."/>
            <person name="Zhou Y."/>
        </authorList>
    </citation>
    <scope>NUCLEOTIDE SEQUENCE</scope>
    <source>
        <strain evidence="1">CGMCC 1.12426</strain>
    </source>
</reference>
<dbReference type="AlphaFoldDB" id="A0A916TKT9"/>
<dbReference type="EMBL" id="BMFA01000007">
    <property type="protein sequence ID" value="GGB53116.1"/>
    <property type="molecule type" value="Genomic_DNA"/>
</dbReference>
<gene>
    <name evidence="1" type="ORF">GCM10011316_26440</name>
</gene>
<evidence type="ECO:0000313" key="1">
    <source>
        <dbReference type="EMBL" id="GGB53116.1"/>
    </source>
</evidence>
<name>A0A916TKT9_9HYPH</name>
<proteinExistence type="predicted"/>
<dbReference type="Proteomes" id="UP000605148">
    <property type="component" value="Unassembled WGS sequence"/>
</dbReference>
<organism evidence="1 2">
    <name type="scientific">Roseibium aquae</name>
    <dbReference type="NCBI Taxonomy" id="1323746"/>
    <lineage>
        <taxon>Bacteria</taxon>
        <taxon>Pseudomonadati</taxon>
        <taxon>Pseudomonadota</taxon>
        <taxon>Alphaproteobacteria</taxon>
        <taxon>Hyphomicrobiales</taxon>
        <taxon>Stappiaceae</taxon>
        <taxon>Roseibium</taxon>
    </lineage>
</organism>
<keyword evidence="2" id="KW-1185">Reference proteome</keyword>
<comment type="caution">
    <text evidence="1">The sequence shown here is derived from an EMBL/GenBank/DDBJ whole genome shotgun (WGS) entry which is preliminary data.</text>
</comment>
<protein>
    <submittedName>
        <fullName evidence="1">Uncharacterized protein</fullName>
    </submittedName>
</protein>